<feature type="compositionally biased region" description="Low complexity" evidence="1">
    <location>
        <begin position="162"/>
        <end position="176"/>
    </location>
</feature>
<name>A0A1X6NUF6_PORUM</name>
<keyword evidence="3" id="KW-1185">Reference proteome</keyword>
<feature type="region of interest" description="Disordered" evidence="1">
    <location>
        <begin position="230"/>
        <end position="253"/>
    </location>
</feature>
<evidence type="ECO:0000313" key="2">
    <source>
        <dbReference type="EMBL" id="OSX72222.1"/>
    </source>
</evidence>
<feature type="compositionally biased region" description="Low complexity" evidence="1">
    <location>
        <begin position="135"/>
        <end position="148"/>
    </location>
</feature>
<accession>A0A1X6NUF6</accession>
<evidence type="ECO:0000313" key="3">
    <source>
        <dbReference type="Proteomes" id="UP000218209"/>
    </source>
</evidence>
<dbReference type="AlphaFoldDB" id="A0A1X6NUF6"/>
<dbReference type="Proteomes" id="UP000218209">
    <property type="component" value="Unassembled WGS sequence"/>
</dbReference>
<sequence>MTIRHGAARVVRHLPVARILPARGWRPASLVGARRLSSASSAIPSIAPLAVSLSLTHTSWFCLPEQGMTHPEYLCAGTAFLTPLPPPRPPKAAADSGNGRGRPPSAVPSPPPSAMTVPPPGWWRSRPLTWRRRTASAATTRSRGWSTSPTGRSHTRWRPSRRAVAVAWPARRTAGPPTRPPSRRAPCASRRRPPFGMCPSTWPRFCSTGTKSRRCAAVSRCCRSALRRWGTASSLPGGDAAARGGTRGAGRRG</sequence>
<gene>
    <name evidence="2" type="ORF">BU14_0457s0015</name>
</gene>
<organism evidence="2 3">
    <name type="scientific">Porphyra umbilicalis</name>
    <name type="common">Purple laver</name>
    <name type="synonym">Red alga</name>
    <dbReference type="NCBI Taxonomy" id="2786"/>
    <lineage>
        <taxon>Eukaryota</taxon>
        <taxon>Rhodophyta</taxon>
        <taxon>Bangiophyceae</taxon>
        <taxon>Bangiales</taxon>
        <taxon>Bangiaceae</taxon>
        <taxon>Porphyra</taxon>
    </lineage>
</organism>
<protein>
    <submittedName>
        <fullName evidence="2">Uncharacterized protein</fullName>
    </submittedName>
</protein>
<evidence type="ECO:0000256" key="1">
    <source>
        <dbReference type="SAM" id="MobiDB-lite"/>
    </source>
</evidence>
<dbReference type="EMBL" id="KV919076">
    <property type="protein sequence ID" value="OSX72222.1"/>
    <property type="molecule type" value="Genomic_DNA"/>
</dbReference>
<feature type="compositionally biased region" description="Pro residues" evidence="1">
    <location>
        <begin position="105"/>
        <end position="120"/>
    </location>
</feature>
<reference evidence="2 3" key="1">
    <citation type="submission" date="2017-03" db="EMBL/GenBank/DDBJ databases">
        <title>WGS assembly of Porphyra umbilicalis.</title>
        <authorList>
            <person name="Brawley S.H."/>
            <person name="Blouin N.A."/>
            <person name="Ficko-Blean E."/>
            <person name="Wheeler G.L."/>
            <person name="Lohr M."/>
            <person name="Goodson H.V."/>
            <person name="Jenkins J.W."/>
            <person name="Blaby-Haas C.E."/>
            <person name="Helliwell K.E."/>
            <person name="Chan C."/>
            <person name="Marriage T."/>
            <person name="Bhattacharya D."/>
            <person name="Klein A.S."/>
            <person name="Badis Y."/>
            <person name="Brodie J."/>
            <person name="Cao Y."/>
            <person name="Collen J."/>
            <person name="Dittami S.M."/>
            <person name="Gachon C.M."/>
            <person name="Green B.R."/>
            <person name="Karpowicz S."/>
            <person name="Kim J.W."/>
            <person name="Kudahl U."/>
            <person name="Lin S."/>
            <person name="Michel G."/>
            <person name="Mittag M."/>
            <person name="Olson B.J."/>
            <person name="Pangilinan J."/>
            <person name="Peng Y."/>
            <person name="Qiu H."/>
            <person name="Shu S."/>
            <person name="Singer J.T."/>
            <person name="Smith A.G."/>
            <person name="Sprecher B.N."/>
            <person name="Wagner V."/>
            <person name="Wang W."/>
            <person name="Wang Z.-Y."/>
            <person name="Yan J."/>
            <person name="Yarish C."/>
            <person name="Zoeuner-Riek S."/>
            <person name="Zhuang Y."/>
            <person name="Zou Y."/>
            <person name="Lindquist E.A."/>
            <person name="Grimwood J."/>
            <person name="Barry K."/>
            <person name="Rokhsar D.S."/>
            <person name="Schmutz J."/>
            <person name="Stiller J.W."/>
            <person name="Grossman A.R."/>
            <person name="Prochnik S.E."/>
        </authorList>
    </citation>
    <scope>NUCLEOTIDE SEQUENCE [LARGE SCALE GENOMIC DNA]</scope>
    <source>
        <strain evidence="2">4086291</strain>
    </source>
</reference>
<feature type="non-terminal residue" evidence="2">
    <location>
        <position position="253"/>
    </location>
</feature>
<feature type="region of interest" description="Disordered" evidence="1">
    <location>
        <begin position="134"/>
        <end position="191"/>
    </location>
</feature>
<proteinExistence type="predicted"/>
<feature type="region of interest" description="Disordered" evidence="1">
    <location>
        <begin position="84"/>
        <end position="120"/>
    </location>
</feature>